<dbReference type="InterPro" id="IPR052940">
    <property type="entry name" value="Carb_Esterase_6"/>
</dbReference>
<dbReference type="Gene3D" id="3.40.50.1110">
    <property type="entry name" value="SGNH hydrolase"/>
    <property type="match status" value="1"/>
</dbReference>
<evidence type="ECO:0000256" key="1">
    <source>
        <dbReference type="ARBA" id="ARBA00022801"/>
    </source>
</evidence>
<dbReference type="GO" id="GO:0016788">
    <property type="term" value="F:hydrolase activity, acting on ester bonds"/>
    <property type="evidence" value="ECO:0007669"/>
    <property type="project" value="UniProtKB-ARBA"/>
</dbReference>
<dbReference type="OrthoDB" id="9816001at2"/>
<evidence type="ECO:0000313" key="3">
    <source>
        <dbReference type="EMBL" id="RXJ49949.1"/>
    </source>
</evidence>
<proteinExistence type="predicted"/>
<dbReference type="EMBL" id="SDDZ01000005">
    <property type="protein sequence ID" value="RXJ49949.1"/>
    <property type="molecule type" value="Genomic_DNA"/>
</dbReference>
<dbReference type="PANTHER" id="PTHR31988">
    <property type="entry name" value="ESTERASE, PUTATIVE (DUF303)-RELATED"/>
    <property type="match status" value="1"/>
</dbReference>
<sequence length="394" mass="43709">MIKTATHVTAGDVYVISGQSNAWAIDYNHAYNDDDLPADAQWVRTIGAMHVYNKSAIYPEATNTNWYLARGKAPDVRGGTQLVGNGMIGVLGLNIGMNLIASEGVPIAIINGAGGGGAISFYQKTKNVDLDSPYGRLHYRLEASGFKNKIKAFIWNQGEGNADDSVLDYQTSLNQLYKDFKTDYTFEKFYLIQTPPGCNSKNGHQNVREAQRQFAKTQEKVKILTRHGFPSNPKSENGTYFLSDGCHYHAVGYEILGKWISNMAKNDFYGALVDFEAPQLIGVTLESSTSLVIEFDKPIAIQPELIIGEIKYDLKDYAFAINNKRTTAISNLEIDPKNPKQLRLNFSKQTIYKGDTLTYILTDNYPESSIPYQGPWLTDFSTGVGAIGFTEVVK</sequence>
<dbReference type="Proteomes" id="UP000289792">
    <property type="component" value="Unassembled WGS sequence"/>
</dbReference>
<dbReference type="InterPro" id="IPR036514">
    <property type="entry name" value="SGNH_hydro_sf"/>
</dbReference>
<gene>
    <name evidence="3" type="ORF">ESZ48_10920</name>
</gene>
<dbReference type="SUPFAM" id="SSF52266">
    <property type="entry name" value="SGNH hydrolase"/>
    <property type="match status" value="1"/>
</dbReference>
<dbReference type="Pfam" id="PF03629">
    <property type="entry name" value="SASA"/>
    <property type="match status" value="1"/>
</dbReference>
<evidence type="ECO:0000259" key="2">
    <source>
        <dbReference type="Pfam" id="PF03629"/>
    </source>
</evidence>
<dbReference type="AlphaFoldDB" id="A0A4Q0XHZ4"/>
<name>A0A4Q0XHZ4_9FLAO</name>
<comment type="caution">
    <text evidence="3">The sequence shown here is derived from an EMBL/GenBank/DDBJ whole genome shotgun (WGS) entry which is preliminary data.</text>
</comment>
<organism evidence="3 4">
    <name type="scientific">Gelidibacter gilvus</name>
    <dbReference type="NCBI Taxonomy" id="59602"/>
    <lineage>
        <taxon>Bacteria</taxon>
        <taxon>Pseudomonadati</taxon>
        <taxon>Bacteroidota</taxon>
        <taxon>Flavobacteriia</taxon>
        <taxon>Flavobacteriales</taxon>
        <taxon>Flavobacteriaceae</taxon>
        <taxon>Gelidibacter</taxon>
    </lineage>
</organism>
<reference evidence="3 4" key="1">
    <citation type="submission" date="2019-01" db="EMBL/GenBank/DDBJ databases">
        <title>Genome sequence of the Antarctic species Gelidibacter gilvus ACAM 158(T).</title>
        <authorList>
            <person name="Bowman J.P."/>
        </authorList>
    </citation>
    <scope>NUCLEOTIDE SEQUENCE [LARGE SCALE GENOMIC DNA]</scope>
    <source>
        <strain evidence="3 4">IC158</strain>
    </source>
</reference>
<keyword evidence="4" id="KW-1185">Reference proteome</keyword>
<evidence type="ECO:0000313" key="4">
    <source>
        <dbReference type="Proteomes" id="UP000289792"/>
    </source>
</evidence>
<dbReference type="PANTHER" id="PTHR31988:SF19">
    <property type="entry name" value="9-O-ACETYL-N-ACETYLNEURAMINIC ACID DEACETYLASE-RELATED"/>
    <property type="match status" value="1"/>
</dbReference>
<feature type="domain" description="Sialate O-acetylesterase" evidence="2">
    <location>
        <begin position="11"/>
        <end position="232"/>
    </location>
</feature>
<dbReference type="InterPro" id="IPR005181">
    <property type="entry name" value="SASA"/>
</dbReference>
<keyword evidence="1" id="KW-0378">Hydrolase</keyword>
<protein>
    <recommendedName>
        <fullName evidence="2">Sialate O-acetylesterase domain-containing protein</fullName>
    </recommendedName>
</protein>
<accession>A0A4Q0XHZ4</accession>